<evidence type="ECO:0000313" key="2">
    <source>
        <dbReference type="Proteomes" id="UP000192247"/>
    </source>
</evidence>
<organism evidence="1 2">
    <name type="scientific">Tropilaelaps mercedesae</name>
    <dbReference type="NCBI Taxonomy" id="418985"/>
    <lineage>
        <taxon>Eukaryota</taxon>
        <taxon>Metazoa</taxon>
        <taxon>Ecdysozoa</taxon>
        <taxon>Arthropoda</taxon>
        <taxon>Chelicerata</taxon>
        <taxon>Arachnida</taxon>
        <taxon>Acari</taxon>
        <taxon>Parasitiformes</taxon>
        <taxon>Mesostigmata</taxon>
        <taxon>Gamasina</taxon>
        <taxon>Dermanyssoidea</taxon>
        <taxon>Laelapidae</taxon>
        <taxon>Tropilaelaps</taxon>
    </lineage>
</organism>
<sequence>MAIFYEQESAFFGASVDTILNSPRSSKMAAPIYQHLADSKQLIETDPVARQAAQENARKRQIDNR</sequence>
<dbReference type="InParanoid" id="A0A1V9XDC6"/>
<gene>
    <name evidence="1" type="ORF">BIW11_03964</name>
</gene>
<accession>A0A1V9XDC6</accession>
<evidence type="ECO:0000313" key="1">
    <source>
        <dbReference type="EMBL" id="OQR71499.1"/>
    </source>
</evidence>
<protein>
    <submittedName>
        <fullName evidence="1">Uncharacterized protein</fullName>
    </submittedName>
</protein>
<reference evidence="1 2" key="1">
    <citation type="journal article" date="2017" name="Gigascience">
        <title>Draft genome of the honey bee ectoparasitic mite, Tropilaelaps mercedesae, is shaped by the parasitic life history.</title>
        <authorList>
            <person name="Dong X."/>
            <person name="Armstrong S.D."/>
            <person name="Xia D."/>
            <person name="Makepeace B.L."/>
            <person name="Darby A.C."/>
            <person name="Kadowaki T."/>
        </authorList>
    </citation>
    <scope>NUCLEOTIDE SEQUENCE [LARGE SCALE GENOMIC DNA]</scope>
    <source>
        <strain evidence="1">Wuxi-XJTLU</strain>
    </source>
</reference>
<comment type="caution">
    <text evidence="1">The sequence shown here is derived from an EMBL/GenBank/DDBJ whole genome shotgun (WGS) entry which is preliminary data.</text>
</comment>
<dbReference type="Proteomes" id="UP000192247">
    <property type="component" value="Unassembled WGS sequence"/>
</dbReference>
<dbReference type="EMBL" id="MNPL01014435">
    <property type="protein sequence ID" value="OQR71499.1"/>
    <property type="molecule type" value="Genomic_DNA"/>
</dbReference>
<name>A0A1V9XDC6_9ACAR</name>
<keyword evidence="2" id="KW-1185">Reference proteome</keyword>
<proteinExistence type="predicted"/>
<dbReference type="AlphaFoldDB" id="A0A1V9XDC6"/>